<reference evidence="3" key="1">
    <citation type="submission" date="2011-12" db="EMBL/GenBank/DDBJ databases">
        <title>The Draft Genome of Lepisosteus oculatus.</title>
        <authorList>
            <consortium name="The Broad Institute Genome Assembly &amp; Analysis Group"/>
            <consortium name="Computational R&amp;D Group"/>
            <consortium name="and Sequencing Platform"/>
            <person name="Di Palma F."/>
            <person name="Alfoldi J."/>
            <person name="Johnson J."/>
            <person name="Berlin A."/>
            <person name="Gnerre S."/>
            <person name="Jaffe D."/>
            <person name="MacCallum I."/>
            <person name="Young S."/>
            <person name="Walker B.J."/>
            <person name="Lander E.S."/>
            <person name="Lindblad-Toh K."/>
        </authorList>
    </citation>
    <scope>NUCLEOTIDE SEQUENCE [LARGE SCALE GENOMIC DNA]</scope>
</reference>
<dbReference type="Proteomes" id="UP000018468">
    <property type="component" value="Linkage group LG25"/>
</dbReference>
<dbReference type="Ensembl" id="ENSLOCT00000007120.1">
    <property type="protein sequence ID" value="ENSLOCP00000007112.1"/>
    <property type="gene ID" value="ENSLOCG00000005888.1"/>
</dbReference>
<name>W5MFF3_LEPOC</name>
<dbReference type="FunCoup" id="W5MFF3">
    <property type="interactions" value="328"/>
</dbReference>
<evidence type="ECO:0000313" key="2">
    <source>
        <dbReference type="Ensembl" id="ENSLOCP00000007112.1"/>
    </source>
</evidence>
<dbReference type="eggNOG" id="ENOG502SASD">
    <property type="taxonomic scope" value="Eukaryota"/>
</dbReference>
<proteinExistence type="predicted"/>
<dbReference type="Bgee" id="ENSLOCG00000005888">
    <property type="expression patterns" value="Expressed in intestine and 8 other cell types or tissues"/>
</dbReference>
<dbReference type="InParanoid" id="W5MFF3"/>
<dbReference type="AlphaFoldDB" id="W5MFF3"/>
<keyword evidence="1" id="KW-1133">Transmembrane helix</keyword>
<dbReference type="Pfam" id="PF15875">
    <property type="entry name" value="DUF4731"/>
    <property type="match status" value="1"/>
</dbReference>
<keyword evidence="1" id="KW-0472">Membrane</keyword>
<keyword evidence="3" id="KW-1185">Reference proteome</keyword>
<feature type="transmembrane region" description="Helical" evidence="1">
    <location>
        <begin position="49"/>
        <end position="74"/>
    </location>
</feature>
<dbReference type="InterPro" id="IPR031744">
    <property type="entry name" value="SMIM1"/>
</dbReference>
<evidence type="ECO:0000256" key="1">
    <source>
        <dbReference type="SAM" id="Phobius"/>
    </source>
</evidence>
<dbReference type="HOGENOM" id="CLU_2621305_0_0_1"/>
<dbReference type="PANTHER" id="PTHR38503">
    <property type="entry name" value="SMALL INTEGRAL MEMBRANE PROTEIN 1"/>
    <property type="match status" value="1"/>
</dbReference>
<reference evidence="2" key="3">
    <citation type="submission" date="2025-09" db="UniProtKB">
        <authorList>
            <consortium name="Ensembl"/>
        </authorList>
    </citation>
    <scope>IDENTIFICATION</scope>
</reference>
<dbReference type="OMA" id="SRWENSH"/>
<evidence type="ECO:0000313" key="3">
    <source>
        <dbReference type="Proteomes" id="UP000018468"/>
    </source>
</evidence>
<organism evidence="2 3">
    <name type="scientific">Lepisosteus oculatus</name>
    <name type="common">Spotted gar</name>
    <dbReference type="NCBI Taxonomy" id="7918"/>
    <lineage>
        <taxon>Eukaryota</taxon>
        <taxon>Metazoa</taxon>
        <taxon>Chordata</taxon>
        <taxon>Craniata</taxon>
        <taxon>Vertebrata</taxon>
        <taxon>Euteleostomi</taxon>
        <taxon>Actinopterygii</taxon>
        <taxon>Neopterygii</taxon>
        <taxon>Holostei</taxon>
        <taxon>Semionotiformes</taxon>
        <taxon>Lepisosteidae</taxon>
        <taxon>Lepisosteus</taxon>
    </lineage>
</organism>
<dbReference type="GeneTree" id="ENSGT00520000060291"/>
<dbReference type="PANTHER" id="PTHR38503:SF1">
    <property type="entry name" value="SMALL INTEGRAL MEMBRANE PROTEIN 1"/>
    <property type="match status" value="1"/>
</dbReference>
<dbReference type="EMBL" id="AHAT01009810">
    <property type="status" value="NOT_ANNOTATED_CDS"/>
    <property type="molecule type" value="Genomic_DNA"/>
</dbReference>
<reference evidence="2" key="2">
    <citation type="submission" date="2025-08" db="UniProtKB">
        <authorList>
            <consortium name="Ensembl"/>
        </authorList>
    </citation>
    <scope>IDENTIFICATION</scope>
</reference>
<protein>
    <submittedName>
        <fullName evidence="2">Small integral membrane protein 1 (Vel blood group)</fullName>
    </submittedName>
</protein>
<sequence length="78" mass="8650">MEPQDTDVRYTSWNESTRDDVRMTGSSSASGVLALGRCYDKMFTGNLGIAVKVAAVLVFMIVIYLIGYVSGYYVHKCK</sequence>
<keyword evidence="1" id="KW-0812">Transmembrane</keyword>
<accession>W5MFF3</accession>